<keyword evidence="1" id="KW-1133">Transmembrane helix</keyword>
<feature type="transmembrane region" description="Helical" evidence="1">
    <location>
        <begin position="21"/>
        <end position="40"/>
    </location>
</feature>
<name>A0A3B1ACW4_9ZZZZ</name>
<organism evidence="2">
    <name type="scientific">hydrothermal vent metagenome</name>
    <dbReference type="NCBI Taxonomy" id="652676"/>
    <lineage>
        <taxon>unclassified sequences</taxon>
        <taxon>metagenomes</taxon>
        <taxon>ecological metagenomes</taxon>
    </lineage>
</organism>
<gene>
    <name evidence="2" type="ORF">MNBD_GAMMA22-2108</name>
</gene>
<dbReference type="EMBL" id="UOFS01000049">
    <property type="protein sequence ID" value="VAX01722.1"/>
    <property type="molecule type" value="Genomic_DNA"/>
</dbReference>
<reference evidence="2" key="1">
    <citation type="submission" date="2018-06" db="EMBL/GenBank/DDBJ databases">
        <authorList>
            <person name="Zhirakovskaya E."/>
        </authorList>
    </citation>
    <scope>NUCLEOTIDE SEQUENCE</scope>
</reference>
<protein>
    <submittedName>
        <fullName evidence="2">Uncharacterized protein</fullName>
    </submittedName>
</protein>
<accession>A0A3B1ACW4</accession>
<evidence type="ECO:0000256" key="1">
    <source>
        <dbReference type="SAM" id="Phobius"/>
    </source>
</evidence>
<sequence length="53" mass="6144">MLTFLLRFNVKLKLFWVRETFLFYTIIDTISLVGGKLSIFQFSNLSWGGGIVI</sequence>
<keyword evidence="1" id="KW-0472">Membrane</keyword>
<proteinExistence type="predicted"/>
<dbReference type="AlphaFoldDB" id="A0A3B1ACW4"/>
<keyword evidence="1" id="KW-0812">Transmembrane</keyword>
<evidence type="ECO:0000313" key="2">
    <source>
        <dbReference type="EMBL" id="VAX01722.1"/>
    </source>
</evidence>